<evidence type="ECO:0000256" key="12">
    <source>
        <dbReference type="ARBA" id="ARBA00022984"/>
    </source>
</evidence>
<evidence type="ECO:0000256" key="19">
    <source>
        <dbReference type="SAM" id="Phobius"/>
    </source>
</evidence>
<evidence type="ECO:0000313" key="23">
    <source>
        <dbReference type="Proteomes" id="UP000264062"/>
    </source>
</evidence>
<dbReference type="GO" id="GO:0071555">
    <property type="term" value="P:cell wall organization"/>
    <property type="evidence" value="ECO:0007669"/>
    <property type="project" value="UniProtKB-KW"/>
</dbReference>
<dbReference type="EMBL" id="DMZY01000236">
    <property type="protein sequence ID" value="HAV93086.1"/>
    <property type="molecule type" value="Genomic_DNA"/>
</dbReference>
<dbReference type="InterPro" id="IPR017790">
    <property type="entry name" value="Penicillin-binding_protein_2"/>
</dbReference>
<evidence type="ECO:0000313" key="22">
    <source>
        <dbReference type="EMBL" id="HAV93086.1"/>
    </source>
</evidence>
<protein>
    <recommendedName>
        <fullName evidence="4 18">Beta-lactamase</fullName>
        <ecNumber evidence="4 18">3.5.2.6</ecNumber>
    </recommendedName>
</protein>
<evidence type="ECO:0000256" key="1">
    <source>
        <dbReference type="ARBA" id="ARBA00004167"/>
    </source>
</evidence>
<dbReference type="PANTHER" id="PTHR30627:SF2">
    <property type="entry name" value="PEPTIDOGLYCAN D,D-TRANSPEPTIDASE MRDA"/>
    <property type="match status" value="1"/>
</dbReference>
<feature type="modified residue" description="N6-carboxylysine" evidence="17">
    <location>
        <position position="318"/>
    </location>
</feature>
<dbReference type="SUPFAM" id="SSF56519">
    <property type="entry name" value="Penicillin binding protein dimerisation domain"/>
    <property type="match status" value="1"/>
</dbReference>
<evidence type="ECO:0000256" key="17">
    <source>
        <dbReference type="PIRSR" id="PIRSR602137-50"/>
    </source>
</evidence>
<dbReference type="GO" id="GO:0046677">
    <property type="term" value="P:response to antibiotic"/>
    <property type="evidence" value="ECO:0007669"/>
    <property type="project" value="UniProtKB-UniRule"/>
</dbReference>
<evidence type="ECO:0000256" key="9">
    <source>
        <dbReference type="ARBA" id="ARBA00022729"/>
    </source>
</evidence>
<comment type="similarity">
    <text evidence="3 18">Belongs to the class-D beta-lactamase family.</text>
</comment>
<gene>
    <name evidence="22" type="primary">mrdA</name>
    <name evidence="22" type="ORF">DCW38_07910</name>
</gene>
<dbReference type="InterPro" id="IPR002137">
    <property type="entry name" value="Beta-lactam_class-D_AS"/>
</dbReference>
<dbReference type="InterPro" id="IPR012338">
    <property type="entry name" value="Beta-lactam/transpept-like"/>
</dbReference>
<proteinExistence type="inferred from homology"/>
<keyword evidence="8 19" id="KW-0812">Transmembrane</keyword>
<keyword evidence="15 18" id="KW-0046">Antibiotic resistance</keyword>
<dbReference type="GO" id="GO:0008800">
    <property type="term" value="F:beta-lactamase activity"/>
    <property type="evidence" value="ECO:0007669"/>
    <property type="project" value="UniProtKB-UniRule"/>
</dbReference>
<evidence type="ECO:0000256" key="7">
    <source>
        <dbReference type="ARBA" id="ARBA00022670"/>
    </source>
</evidence>
<dbReference type="PROSITE" id="PS00337">
    <property type="entry name" value="BETA_LACTAMASE_D"/>
    <property type="match status" value="1"/>
</dbReference>
<accession>A0A350HC20</accession>
<comment type="caution">
    <text evidence="22">The sequence shown here is derived from an EMBL/GenBank/DDBJ whole genome shotgun (WGS) entry which is preliminary data.</text>
</comment>
<keyword evidence="5" id="KW-1003">Cell membrane</keyword>
<keyword evidence="13 19" id="KW-1133">Transmembrane helix</keyword>
<dbReference type="AlphaFoldDB" id="A0A350HC20"/>
<evidence type="ECO:0000256" key="16">
    <source>
        <dbReference type="ARBA" id="ARBA00023316"/>
    </source>
</evidence>
<keyword evidence="6" id="KW-0997">Cell inner membrane</keyword>
<dbReference type="Proteomes" id="UP000264062">
    <property type="component" value="Unassembled WGS sequence"/>
</dbReference>
<evidence type="ECO:0000256" key="14">
    <source>
        <dbReference type="ARBA" id="ARBA00023136"/>
    </source>
</evidence>
<dbReference type="GO" id="GO:0008658">
    <property type="term" value="F:penicillin binding"/>
    <property type="evidence" value="ECO:0007669"/>
    <property type="project" value="InterPro"/>
</dbReference>
<sequence>MVGENRLLNLSLLLALFFSLITVTLLNLQVFRTDRYRTLSEENCFKKEIVVPVRGSIISSDNAVIATSKRYFSLYGEVSKINMDAGAIGKLSELIAIQPDSINALIKMSRIYDERDVLLKSNLDIATVTFLEENGGMYQGLSIRSHPRRFYPYEYVYSHVLGYVGNITQTEYEKYKQLGYSITDFIGKTGVERSYEKYLKGQNGIKYFETDVYGRVIREIEKKNAVEKINGNDVYVTLNHRMQMYIDTLMTENESGCILLLDAKDGSVISMYSKPSFDPNIFVYGIRRDMWDYLKRNPLSPFLNRCTDGVYPPGSTFKILTTLSGLNEGFIDSQTYFQECNGSIMISNRIFNCWSTHYELDLLEAFKQSCDVYYYQLGMKIGLDKLARYAYLSGFGDAVGIDIYEESNGLVPDTKYLNKKYGRNGWGIGQTANLSIGQGDLLVTPIQMASFLLAILNGGEKIIPHIVDSIIDKQNEVRFRHKKKINGKLVFSNEDMAFIRLCMTEAVNGDKGTGAGAKSSLCSISGKTGTAENSAGIPHAWFVSYFPSDNPEVVCVIVLENSGHGGEMAAPFAKRIAEKWMNMK</sequence>
<dbReference type="GO" id="GO:0017001">
    <property type="term" value="P:antibiotic catabolic process"/>
    <property type="evidence" value="ECO:0007669"/>
    <property type="project" value="InterPro"/>
</dbReference>
<evidence type="ECO:0000256" key="18">
    <source>
        <dbReference type="RuleBase" id="RU361140"/>
    </source>
</evidence>
<comment type="subcellular location">
    <subcellularLocation>
        <location evidence="2">Cell membrane</location>
    </subcellularLocation>
    <subcellularLocation>
        <location evidence="1">Membrane</location>
        <topology evidence="1">Single-pass membrane protein</topology>
    </subcellularLocation>
</comment>
<dbReference type="InterPro" id="IPR005311">
    <property type="entry name" value="PBP_dimer"/>
</dbReference>
<dbReference type="Gene3D" id="3.90.1310.10">
    <property type="entry name" value="Penicillin-binding protein 2a (Domain 2)"/>
    <property type="match status" value="1"/>
</dbReference>
<dbReference type="InterPro" id="IPR050515">
    <property type="entry name" value="Beta-lactam/transpept"/>
</dbReference>
<keyword evidence="9" id="KW-0732">Signal</keyword>
<evidence type="ECO:0000259" key="21">
    <source>
        <dbReference type="Pfam" id="PF03717"/>
    </source>
</evidence>
<evidence type="ECO:0000256" key="6">
    <source>
        <dbReference type="ARBA" id="ARBA00022519"/>
    </source>
</evidence>
<dbReference type="PANTHER" id="PTHR30627">
    <property type="entry name" value="PEPTIDOGLYCAN D,D-TRANSPEPTIDASE"/>
    <property type="match status" value="1"/>
</dbReference>
<dbReference type="SUPFAM" id="SSF56601">
    <property type="entry name" value="beta-lactamase/transpeptidase-like"/>
    <property type="match status" value="1"/>
</dbReference>
<dbReference type="NCBIfam" id="TIGR03423">
    <property type="entry name" value="pbp2_mrdA"/>
    <property type="match status" value="1"/>
</dbReference>
<dbReference type="Pfam" id="PF03717">
    <property type="entry name" value="PBP_dimer"/>
    <property type="match status" value="1"/>
</dbReference>
<reference evidence="22 23" key="1">
    <citation type="journal article" date="2018" name="Nat. Biotechnol.">
        <title>A standardized bacterial taxonomy based on genome phylogeny substantially revises the tree of life.</title>
        <authorList>
            <person name="Parks D.H."/>
            <person name="Chuvochina M."/>
            <person name="Waite D.W."/>
            <person name="Rinke C."/>
            <person name="Skarshewski A."/>
            <person name="Chaumeil P.A."/>
            <person name="Hugenholtz P."/>
        </authorList>
    </citation>
    <scope>NUCLEOTIDE SEQUENCE [LARGE SCALE GENOMIC DNA]</scope>
    <source>
        <strain evidence="22">UBA9956</strain>
    </source>
</reference>
<evidence type="ECO:0000256" key="15">
    <source>
        <dbReference type="ARBA" id="ARBA00023251"/>
    </source>
</evidence>
<dbReference type="InterPro" id="IPR036138">
    <property type="entry name" value="PBP_dimer_sf"/>
</dbReference>
<dbReference type="Gene3D" id="3.40.710.10">
    <property type="entry name" value="DD-peptidase/beta-lactamase superfamily"/>
    <property type="match status" value="1"/>
</dbReference>
<feature type="domain" description="Penicillin-binding protein dimerisation" evidence="21">
    <location>
        <begin position="51"/>
        <end position="220"/>
    </location>
</feature>
<dbReference type="GO" id="GO:0009002">
    <property type="term" value="F:serine-type D-Ala-D-Ala carboxypeptidase activity"/>
    <property type="evidence" value="ECO:0007669"/>
    <property type="project" value="InterPro"/>
</dbReference>
<dbReference type="GO" id="GO:0006508">
    <property type="term" value="P:proteolysis"/>
    <property type="evidence" value="ECO:0007669"/>
    <property type="project" value="UniProtKB-KW"/>
</dbReference>
<comment type="catalytic activity">
    <reaction evidence="18">
        <text>a beta-lactam + H2O = a substituted beta-amino acid</text>
        <dbReference type="Rhea" id="RHEA:20401"/>
        <dbReference type="ChEBI" id="CHEBI:15377"/>
        <dbReference type="ChEBI" id="CHEBI:35627"/>
        <dbReference type="ChEBI" id="CHEBI:140347"/>
        <dbReference type="EC" id="3.5.2.6"/>
    </reaction>
</comment>
<dbReference type="GO" id="GO:0009252">
    <property type="term" value="P:peptidoglycan biosynthetic process"/>
    <property type="evidence" value="ECO:0007669"/>
    <property type="project" value="UniProtKB-KW"/>
</dbReference>
<dbReference type="GO" id="GO:0008360">
    <property type="term" value="P:regulation of cell shape"/>
    <property type="evidence" value="ECO:0007669"/>
    <property type="project" value="UniProtKB-KW"/>
</dbReference>
<evidence type="ECO:0000256" key="2">
    <source>
        <dbReference type="ARBA" id="ARBA00004236"/>
    </source>
</evidence>
<dbReference type="Pfam" id="PF00905">
    <property type="entry name" value="Transpeptidase"/>
    <property type="match status" value="1"/>
</dbReference>
<dbReference type="InterPro" id="IPR001460">
    <property type="entry name" value="PCN-bd_Tpept"/>
</dbReference>
<feature type="domain" description="Penicillin-binding protein transpeptidase" evidence="20">
    <location>
        <begin position="256"/>
        <end position="577"/>
    </location>
</feature>
<evidence type="ECO:0000256" key="4">
    <source>
        <dbReference type="ARBA" id="ARBA00012865"/>
    </source>
</evidence>
<keyword evidence="16" id="KW-0961">Cell wall biogenesis/degradation</keyword>
<organism evidence="22 23">
    <name type="scientific">candidate division WOR-3 bacterium</name>
    <dbReference type="NCBI Taxonomy" id="2052148"/>
    <lineage>
        <taxon>Bacteria</taxon>
        <taxon>Bacteria division WOR-3</taxon>
    </lineage>
</organism>
<dbReference type="GO" id="GO:0071972">
    <property type="term" value="F:peptidoglycan L,D-transpeptidase activity"/>
    <property type="evidence" value="ECO:0007669"/>
    <property type="project" value="TreeGrafter"/>
</dbReference>
<feature type="active site" description="Acyl-ester intermediate" evidence="17">
    <location>
        <position position="315"/>
    </location>
</feature>
<keyword evidence="12" id="KW-0573">Peptidoglycan synthesis</keyword>
<evidence type="ECO:0000256" key="8">
    <source>
        <dbReference type="ARBA" id="ARBA00022692"/>
    </source>
</evidence>
<evidence type="ECO:0000256" key="3">
    <source>
        <dbReference type="ARBA" id="ARBA00007898"/>
    </source>
</evidence>
<evidence type="ECO:0000256" key="13">
    <source>
        <dbReference type="ARBA" id="ARBA00022989"/>
    </source>
</evidence>
<dbReference type="EC" id="3.5.2.6" evidence="4 18"/>
<keyword evidence="7" id="KW-0645">Protease</keyword>
<dbReference type="GO" id="GO:0005886">
    <property type="term" value="C:plasma membrane"/>
    <property type="evidence" value="ECO:0007669"/>
    <property type="project" value="UniProtKB-SubCell"/>
</dbReference>
<keyword evidence="11" id="KW-0133">Cell shape</keyword>
<evidence type="ECO:0000256" key="5">
    <source>
        <dbReference type="ARBA" id="ARBA00022475"/>
    </source>
</evidence>
<feature type="transmembrane region" description="Helical" evidence="19">
    <location>
        <begin position="7"/>
        <end position="28"/>
    </location>
</feature>
<evidence type="ECO:0000256" key="10">
    <source>
        <dbReference type="ARBA" id="ARBA00022801"/>
    </source>
</evidence>
<name>A0A350HC20_UNCW3</name>
<keyword evidence="14 19" id="KW-0472">Membrane</keyword>
<keyword evidence="10 18" id="KW-0378">Hydrolase</keyword>
<dbReference type="Gene3D" id="3.30.1390.30">
    <property type="entry name" value="Penicillin-binding protein 2a, domain 3"/>
    <property type="match status" value="1"/>
</dbReference>
<evidence type="ECO:0000256" key="11">
    <source>
        <dbReference type="ARBA" id="ARBA00022960"/>
    </source>
</evidence>
<evidence type="ECO:0000259" key="20">
    <source>
        <dbReference type="Pfam" id="PF00905"/>
    </source>
</evidence>